<comment type="similarity">
    <text evidence="1 10">Belongs to the RecA family.</text>
</comment>
<dbReference type="PANTHER" id="PTHR45900">
    <property type="entry name" value="RECA"/>
    <property type="match status" value="1"/>
</dbReference>
<feature type="repeat" description="NHL" evidence="9">
    <location>
        <begin position="3211"/>
        <end position="3247"/>
    </location>
</feature>
<evidence type="ECO:0000256" key="11">
    <source>
        <dbReference type="SAM" id="Phobius"/>
    </source>
</evidence>
<evidence type="ECO:0000256" key="7">
    <source>
        <dbReference type="ARBA" id="ARBA00023157"/>
    </source>
</evidence>
<dbReference type="SMART" id="SM00135">
    <property type="entry name" value="LY"/>
    <property type="match status" value="5"/>
</dbReference>
<organism evidence="14 15">
    <name type="scientific">Potamilus streckersoni</name>
    <dbReference type="NCBI Taxonomy" id="2493646"/>
    <lineage>
        <taxon>Eukaryota</taxon>
        <taxon>Metazoa</taxon>
        <taxon>Spiralia</taxon>
        <taxon>Lophotrochozoa</taxon>
        <taxon>Mollusca</taxon>
        <taxon>Bivalvia</taxon>
        <taxon>Autobranchia</taxon>
        <taxon>Heteroconchia</taxon>
        <taxon>Palaeoheterodonta</taxon>
        <taxon>Unionida</taxon>
        <taxon>Unionoidea</taxon>
        <taxon>Unionidae</taxon>
        <taxon>Ambleminae</taxon>
        <taxon>Lampsilini</taxon>
        <taxon>Potamilus</taxon>
    </lineage>
</organism>
<evidence type="ECO:0000256" key="8">
    <source>
        <dbReference type="ARBA" id="ARBA00023172"/>
    </source>
</evidence>
<dbReference type="CDD" id="cd05819">
    <property type="entry name" value="NHL"/>
    <property type="match status" value="3"/>
</dbReference>
<dbReference type="Gene3D" id="2.120.10.30">
    <property type="entry name" value="TolB, C-terminal domain"/>
    <property type="match status" value="8"/>
</dbReference>
<dbReference type="NCBIfam" id="TIGR04183">
    <property type="entry name" value="Por_Secre_tail"/>
    <property type="match status" value="1"/>
</dbReference>
<evidence type="ECO:0000256" key="4">
    <source>
        <dbReference type="ARBA" id="ARBA00022741"/>
    </source>
</evidence>
<keyword evidence="15" id="KW-1185">Reference proteome</keyword>
<dbReference type="InterPro" id="IPR001258">
    <property type="entry name" value="NHL_repeat"/>
</dbReference>
<dbReference type="InterPro" id="IPR026444">
    <property type="entry name" value="Secre_tail"/>
</dbReference>
<keyword evidence="2" id="KW-0732">Signal</keyword>
<evidence type="ECO:0000256" key="10">
    <source>
        <dbReference type="RuleBase" id="RU003422"/>
    </source>
</evidence>
<keyword evidence="11" id="KW-0472">Membrane</keyword>
<dbReference type="InterPro" id="IPR003593">
    <property type="entry name" value="AAA+_ATPase"/>
</dbReference>
<protein>
    <submittedName>
        <fullName evidence="14">Uncharacterized protein</fullName>
    </submittedName>
</protein>
<feature type="repeat" description="NHL" evidence="9">
    <location>
        <begin position="794"/>
        <end position="825"/>
    </location>
</feature>
<dbReference type="SMART" id="SM00382">
    <property type="entry name" value="AAA"/>
    <property type="match status" value="1"/>
</dbReference>
<dbReference type="SUPFAM" id="SSF49899">
    <property type="entry name" value="Concanavalin A-like lectins/glucanases"/>
    <property type="match status" value="3"/>
</dbReference>
<dbReference type="GO" id="GO:0140664">
    <property type="term" value="F:ATP-dependent DNA damage sensor activity"/>
    <property type="evidence" value="ECO:0007669"/>
    <property type="project" value="InterPro"/>
</dbReference>
<dbReference type="Pfam" id="PF01436">
    <property type="entry name" value="NHL"/>
    <property type="match status" value="2"/>
</dbReference>
<keyword evidence="3" id="KW-0677">Repeat</keyword>
<evidence type="ECO:0000313" key="14">
    <source>
        <dbReference type="EMBL" id="KAK3604998.1"/>
    </source>
</evidence>
<dbReference type="PROSITE" id="PS50163">
    <property type="entry name" value="RECA_3"/>
    <property type="match status" value="1"/>
</dbReference>
<dbReference type="PANTHER" id="PTHR45900:SF1">
    <property type="entry name" value="MITOCHONDRIAL DNA REPAIR PROTEIN RECA HOMOLOG-RELATED"/>
    <property type="match status" value="1"/>
</dbReference>
<dbReference type="InterPro" id="IPR020587">
    <property type="entry name" value="RecA_monomer-monomer_interface"/>
</dbReference>
<dbReference type="InterPro" id="IPR020584">
    <property type="entry name" value="DNA_recomb/repair_RecA_CS"/>
</dbReference>
<keyword evidence="6" id="KW-0238">DNA-binding</keyword>
<dbReference type="GO" id="GO:0005829">
    <property type="term" value="C:cytosol"/>
    <property type="evidence" value="ECO:0007669"/>
    <property type="project" value="TreeGrafter"/>
</dbReference>
<dbReference type="InterPro" id="IPR027417">
    <property type="entry name" value="P-loop_NTPase"/>
</dbReference>
<proteinExistence type="inferred from homology"/>
<dbReference type="Pfam" id="PF13385">
    <property type="entry name" value="Laminin_G_3"/>
    <property type="match status" value="3"/>
</dbReference>
<reference evidence="14" key="3">
    <citation type="submission" date="2023-05" db="EMBL/GenBank/DDBJ databases">
        <authorList>
            <person name="Smith C.H."/>
        </authorList>
    </citation>
    <scope>NUCLEOTIDE SEQUENCE</scope>
    <source>
        <strain evidence="14">CHS0354</strain>
        <tissue evidence="14">Mantle</tissue>
    </source>
</reference>
<dbReference type="Pfam" id="PF18962">
    <property type="entry name" value="Por_Secre_tail"/>
    <property type="match status" value="1"/>
</dbReference>
<feature type="repeat" description="NHL" evidence="9">
    <location>
        <begin position="3265"/>
        <end position="3308"/>
    </location>
</feature>
<dbReference type="InterPro" id="IPR011048">
    <property type="entry name" value="Haem_d1_sf"/>
</dbReference>
<dbReference type="InterPro" id="IPR011042">
    <property type="entry name" value="6-blade_b-propeller_TolB-like"/>
</dbReference>
<evidence type="ECO:0000256" key="1">
    <source>
        <dbReference type="ARBA" id="ARBA00009391"/>
    </source>
</evidence>
<dbReference type="FunFam" id="3.40.50.300:FF:000087">
    <property type="entry name" value="Recombinase RecA"/>
    <property type="match status" value="1"/>
</dbReference>
<dbReference type="Proteomes" id="UP001195483">
    <property type="component" value="Unassembled WGS sequence"/>
</dbReference>
<comment type="caution">
    <text evidence="14">The sequence shown here is derived from an EMBL/GenBank/DDBJ whole genome shotgun (WGS) entry which is preliminary data.</text>
</comment>
<keyword evidence="8" id="KW-0233">DNA recombination</keyword>
<dbReference type="InterPro" id="IPR013320">
    <property type="entry name" value="ConA-like_dom_sf"/>
</dbReference>
<dbReference type="InterPro" id="IPR013765">
    <property type="entry name" value="DNA_recomb/repair_RecA"/>
</dbReference>
<dbReference type="InterPro" id="IPR049261">
    <property type="entry name" value="RecA-like_C"/>
</dbReference>
<dbReference type="GO" id="GO:0005524">
    <property type="term" value="F:ATP binding"/>
    <property type="evidence" value="ECO:0007669"/>
    <property type="project" value="UniProtKB-KW"/>
</dbReference>
<name>A0AAE0T7R0_9BIVA</name>
<feature type="repeat" description="NHL" evidence="9">
    <location>
        <begin position="1923"/>
        <end position="1966"/>
    </location>
</feature>
<dbReference type="InterPro" id="IPR020588">
    <property type="entry name" value="RecA_ATP-bd"/>
</dbReference>
<dbReference type="EMBL" id="JAEAOA010000085">
    <property type="protein sequence ID" value="KAK3604998.1"/>
    <property type="molecule type" value="Genomic_DNA"/>
</dbReference>
<keyword evidence="11" id="KW-0812">Transmembrane</keyword>
<feature type="domain" description="RecA family profile 1" evidence="12">
    <location>
        <begin position="7396"/>
        <end position="7555"/>
    </location>
</feature>
<keyword evidence="11" id="KW-1133">Transmembrane helix</keyword>
<evidence type="ECO:0000256" key="3">
    <source>
        <dbReference type="ARBA" id="ARBA00022737"/>
    </source>
</evidence>
<dbReference type="Pfam" id="PF21096">
    <property type="entry name" value="RecA_C"/>
    <property type="match status" value="1"/>
</dbReference>
<evidence type="ECO:0000313" key="15">
    <source>
        <dbReference type="Proteomes" id="UP001195483"/>
    </source>
</evidence>
<reference evidence="14" key="1">
    <citation type="journal article" date="2021" name="Genome Biol. Evol.">
        <title>A High-Quality Reference Genome for a Parasitic Bivalve with Doubly Uniparental Inheritance (Bivalvia: Unionida).</title>
        <authorList>
            <person name="Smith C.H."/>
        </authorList>
    </citation>
    <scope>NUCLEOTIDE SEQUENCE</scope>
    <source>
        <strain evidence="14">CHS0354</strain>
    </source>
</reference>
<accession>A0AAE0T7R0</accession>
<dbReference type="CDD" id="cd00983">
    <property type="entry name" value="RecA"/>
    <property type="match status" value="1"/>
</dbReference>
<evidence type="ECO:0000259" key="13">
    <source>
        <dbReference type="PROSITE" id="PS50163"/>
    </source>
</evidence>
<dbReference type="SUPFAM" id="SSF54752">
    <property type="entry name" value="RecA protein, C-terminal domain"/>
    <property type="match status" value="1"/>
</dbReference>
<dbReference type="InterPro" id="IPR023400">
    <property type="entry name" value="RecA_C_sf"/>
</dbReference>
<dbReference type="Gene3D" id="3.40.50.300">
    <property type="entry name" value="P-loop containing nucleotide triphosphate hydrolases"/>
    <property type="match status" value="1"/>
</dbReference>
<sequence>MKQTYSPVFSTREKHQINLNILGVRLDMSLNRFSRCALIRRIVGGVFVIFCLLLNYSVLYGQTKYRKPSGKDIKINQKIAVALPWSSGMVDMAVDTVNNKLYVPSFGTGNVFRFDATKFFNNSRDEMFFGGGAWGTRRNLTNVHSVALDKEGNLYATQMYNIDGAGDKDRIVRYDKAYLDKAGGDFQDAVFGQGSFQETGVGLNPTRFHQPMTCSVDDDFNIYVGDRANYRIVKFLNANKVTYLPSAVKVLGQASMNTNTSPSSPSRSRFTFINGLKISSDGNNLYVADRGNSRFLIFRDVKNAPDGANASVVIGQPNFETENYDLISQDRSYSVAIDEKADRLYLAMKGGTIYQNNNVLVFVDTISKYKDGAVPNSKIKVLANYSEVNGFPSGSFPGSGEPHGLVLGRYGRVYMGEWSGSHLKMWSPIVKLKVDETTIRSNVVVGDTFSVVVKVVWPDDLDTYAEAMDSIEIELGSLEGNSIISRGMLSGSIRAKLVPGQREVRVHGLIHNAPGSIRLTASVANEIYCYLSDTTRTTINIQRYDLTSISGLISSGSVTENRDVTVQVELRQNGIRKDFPLAGVVQIQSQSGVSLTGITTATVNTGDSRVEIGPFQFTQVGSGRNLILNYVSGATSLGDGSIANITVTSSAGTPTALRIVPNRTKIINGDTVGVTLYSVLPGTNGIADTRVVTPTAINATVSTAGGGTLSLTIPVGSYIAKGVLTLSYGGMAAGSATAKTFTVSAGGFTDGGSHVTVYESITDYTQVGYLDSASVVVGQSDFTSNGAGLSQNTLNNPRALAIDSVNGKLYVADHFNHRVLRYSLDKFENGGAAEMVFGQPNFTSNVLSGARMSYPNSVAVDPMGNLYVLDNSHTPNNGYAVYTRIVRYDKAFAKTTADLGADGVPRDVVIGQGSLTSFTTTPNFPSQTMIRAYDIDCDKHGNLYVADAFNNRVLRFTKNEIDKGVNGYFPRADLVLGQSDFASMFTLSSSTTTQVSTSNPSSVFYPGFIQLGGSTVNLGNSTYRLSDVSGMRAVLGGAQIDDKVNISYFYNSTGATRVTQFVSGGEYWIKLVDNGAFVKGVKVRIDDNLDGTITFTALESRYLTGTDLSMELLAFQFLSHSDAGTGYGVKDIVITLNAGVSIVMNGPFGVAVDKSRDVLYVAQHFNNNVLRFDNLSRLSNGAKPSAVLGQPNFSSFDANSTRNGLAGPMNVDVDSRGTIYISERSVNAGNGNSRVIVHHNAFAKSNGAQADGIIGSNRSFTSQSTGVSRTQFALDGPHGVVRDNGREIVFAIDKTNNRILGFTNGLSLQVEGMPAEIHVGQEVNGVKIKLKEGANPYIAKVPIKVRVREQTRFGTVSIPVDGTIRTSGFIQTTGTRVVLGPEWKISDVSLIECELGGVAFQPAQKSFLYAPTAAQNNPTRSFVSGTAYWAKYLASNNVKGCRVVITDNNDGSLNFSVDLSKILYVGASFTSNLGSQGQNQSIATSETNGQIGIKNLIIYLRSDVTEYEYEVPAYSSESIIQPEFKQKTGLIFTASATGYRNSVVGTSIKPLTLLVDQPTYEQGRTSFTEGDPFLVRVRSVYRNQTTGQFEEVSVPNDVSFTLSATKNNGGIPLSGTVTGVIAQGSASVDLHQVIFKGSTSNLRVAASATGYDTVGQFFNIAENFPVQLRIKENYDSKIYVNDRYPITIISVNNKGNKTVVKNQNVDVSLRVKNALNQVYSVTDLRDANGQSVATPIIPVGEDSLVLYALLPTAIQQGSVVQSIRYSVSPFGELGGDDADDVVTVYPGIPVPFTSSSNEVPDDQILNLGSSIAFGKLKGIAIDNTNRKVYVSSSTRNSVYRYSLDNFYKGSTPETVIGQTGVGLTVSAVDNNKFTSPTALALDKDNNLYVVDSLSHRVMRFPASSAVSSRGLAITADRVFGQSSFFTNSTGSGMNQLNKPRSVAVDGAGNVFVADASNKRVLVYFASTVNQASTGIVADREFRGFDTPSKVLVDSEGTLFVADLVSGSHVVYVLFSPTTKSSGTNRFDKKMSFSSIWDMSVDRENRLYVSTNTGVLIYNYGSFRSAPTGHNPDVTISNLNNLRVIGVDGTQRLYAWNGDSLVRYAKDVTMSTVLKKTNLVAGESFSVSLNFSSPLDDNVEMVIDTVSTTTKGYFVDISKLTVRIPKGTTSYTFEELSFSKADPLVKIIAKSKIKQYKSSNELTISFKNPTFKFLQPPTQLTVRQRFNLQIQLLNQETGVLAKIPENVTLHIALHGAGSSIPAGSLQGSLQVIFGAGQEKVDIANLIYSGSDPIRIKINPITNYNVDTTNIISFIQGIPQKISFVENYRKTVVKGDVLQLNINPSKNGVAIPVISDESFSFWLQEEGGGLEQITGADQTILDGGDNAVASLTLNRNGRFRVIVKSNKSDGLISDTTDVISVINNLDDIYQNGQNAAIVLGQVDFVTGGSNTGGVSASSLSRPMGILADTASLRNVLYVSDEDNKRVVRYSLSALGTNASANGVFGQSNKSSVSINIGLNQKLTSPRGMDVDRRNGRLFIADSANNRVVWFDNAHLVGDGPIISGVLGQSFLTSTGAGSGLDQMNGPTDVKVDLQGNVYVADKNNNRILVFNTNSAISSGMAPSVVLGRSLFDLNSVAAGTSEILMSEPAYLALDNKENRLYVADQGNNRILRFDNVVSKSTGSAADGVIGQADFISNVMSASAQRNTIGKIEGLSFFQDRLFVSDSKYNRVLCFNLPHIKSNQPFADQILGQSNFTSSGAQTTVNGLYSPSALFITGSKIPTLYVADSKNNRVHVYKNALKLKVSTYPLNPNEDPTGNVAVAGRNFFPTVAIQVLDENDAITTFPTGSVISLSAVTSGNQVYHLNGSVSQITQLSQNKVNFINVKPTKGGRIRLIASSPGFVSDTTATIQVDGLSLEFLSASYSVTQGTNFGVDVKVKDNSTSSFTNLPADTYIKLDTFMVGSAGPVKVNVQGMIGKTFSPSLNSEFIGNFSDLLYEGSTSQIGLRASADGFTSGTTLVNILATEPTHLRISETYRKVVNQSEEFELGVISMNANGRKLAVSNDNLISVTVQGEVVPVATATLVRGTDSVSIRVRLSLMGSNLLVVTATNMTQDVTNESILVISNQEFQNYSLNENAEDVIGKKSFTDNTTPSVSKFNFGRVSAVVVDTLNSKVYVADQTNNRVLRYSRSKFVLNGEPEIVIGQVDFNSNISGTTRTTLSQPSGLAVNSRGDLYVSDFYNNRILRFNSAHLITLNNAPADELIGQTDFSVSSSGTSATSLNNPSGVAIDEQGNVFVSDLMNNRVLKYNQTSSSLNSTASVVFGQNDFTSHLAGTSSSKLRNPSGITVKNGALFVADRQNNRVLKFNSTSTTNGSAATVVLGKSTFTSYSVEPKITASNMRSPSNVYLDSKNRLYVSEYDGNRVLRFYHGVNAPSGERADLVFGQNSFLTDANGTAPNKLSQPSGMFIDDYGRLFLADGGNGRVLRFGPSIVTKGTLSNTKPYAGQLFNVVASINSKKNNVVTPLNVKKDDSIVLDTAVYGSIRKRAISGTLTNVITVGGSSVTLSGLSYPTSGRLKMILTSNIAETDTVLTTIDPLKIRFTNANRRQTITSGTAFTLNANFETMAGTQVAFPDNNVEVKLDSINAGISLIGTTFGVQGALPGIKPSATVLNGQNQVTFNNVLYTGNVPLKMVASGEGLVSDTILGSIETLLATKLQIHPIGQQIEQGEPFDITILALNKNDVQANSIVDERIRVFGLEGTVRRELSGNVTGILLAGQNQIVLQGVSYRGSGNLKIAVELVNTNTLLKGDTTILETNFSPGTVSMLDIVDISTARYPSKITVPIKIVSTTRYGVRGAIPNDMLVALLHGVGTNLDTASVAIIKGGTDSVIINMTYNPHQLREITLRAVSIESNNAALKGWVSPDRVLQVDVGTLTANKIGFVGIKSVESMLVPKVAGQEFKVRVGLKQNSNGNYLMASTDTVAIEFEKNGVRTNIFKLNSTGTNFVTMTVKSSEPGRIVMKAYLITPSSESKFVTSSVDLNIESGMLTSISVLKTSATSVKQNEPFTMLVRLSNEYGGNFKATDATVVGVSGAQTPVPFGTVLAGQDTVTIKNIRILGDLPTGMTSQTVTLETYLLSNIQIRTPVLLTLRERRLKLKLTVLQTQVTNGGLFNAKVEMFDQDDSKLAEAIKSTQVELSIKNPNSTDNEMLVFSNGANSTLEMAQFSNSLLFERLKLSKSSTTQKTFTILAKVPSNPNILENEVHVDMLAVVLDSISLACEATQRRLASFDVKVGLWNKSLKSQSFVVQDTLLYLQMTDGVLSKTANMTVLHNGVRLVRNALDQYELKISKGTAETTINITYSESGLSGDVARWLVAELKSSNPLLTQTKNITLRPSIKLKISNLSSASLIQRESFSFDVSLIDENGAFVPMPDLGVSVTMDTVAGFNKNKSVITGKTRVPFYEGDTKTTFTGVAYSEINSDFRFGVFAPGVVSDTSEKIDVRAVDAAKLLVQPLVSGTSTLATKMEVNKGKIDVLIRSMDQTKTQEKPLDIPTLVQITAYSASDKVNRDLLGQSKSILLTKNTSKATITGISYNQADNIKIIAQVVSGVPLEPDTSSTVTVELPVTPVRHVSQKNGLWTSKDTWDAYIVPRSIDTVEIRHDVELTANTEIHVADVKVGKLDFGSGTNQLKITSDLKMTNVATLDPKLGTLFYSSSSGTTFTLPTALTILNNLKIENAKLRVNADLTINNEFSVVNSTDSILMNGNRLTFSRLGTANTFPPSISKDTRLNISGTSLSEYQVPSVILKSMDVSVNTQASVKLLGNIEVDDLVLGLGALNADNKEITVKNGLTIGLGTLIGTQGEFGYKLKVSQIDGTTPIFQIPAKLRNVNKLELSREKGAEFEVTAQNLSLFGMDLKLGNLNVKSGSLNLTTLSFTNLLSEIIGTNGVSGYRVVYENGLSMKLPPNMKQVNKLIIKNQSNGITQLMGDLVVLDTLSVTNGTLDRQTYGLVARKYSQGTHNRISPLLNKTTKDAGRAVQLTGSSFLTALNSSNLDFSNNQFTIEAWVKRETSTQLTKYVLSKFDAGTGFGLAVRETGQMEIKLGGQVYVTNPTSRLLMQKDEWYHIAGTYNGGTTFRCYVNGVQTDTFTVSQISVNPIAVRIGEGWKGTIDEVRLWNKEVSQFEIKQNMHSQLLGTESNLVGYYRFDKGYADTVYDYSISKAYLTGIGTTSAYWVRSNAQLTTLLPAAFNIETGTLTPTSGVATLQLEPNSKMLELNTQDQANIDSIRAIYRSKFSASYSHRLPSSIDSLKMTAGYWELIKLGQENNLDKVFFKIDLANLNLGTFTNNDKRLLMFIYRFSPNDAWKTLGINYVNGVTSSSRPLVIRGKVEIALGVRNPSVQTIASGNWSDENIWLNGVRPTTADNADIKHQVVLDAPADVRGVIIQGTTARLRYQGPKPMLTVRDTIKPSTEPLILNGGFPLDMRFALGQSGGTKKKFLLPHEITRISMLRVEQRQVIMQSGLTVSDTLFIKTGGSLWLKGKTLILNNELMVDDGSDGIESEKGMISVAGQGAKLSWPSRLEHVDNLSIARANGIQLLSNLIVKQGLFVNSGTLYRGNHGVLVKKSNEIVRASMEGRIIPKIQYDSTKGIRAFSLTSNLTVPSLHQAEFNEDNKKVSIEAWVKVTDLTTGVNILSKLDPNNSTGYQLKVENREVVFTVNGANTVKSDSAKFAISGNVWHHIAATRNQDTLRVFINGVLVGSNVVALLGASSNSLEPIIGGPKISIDELRVWKIAKREIELRDSMNTQVSGNFNADLVAHYAFNEGWGDSTYSNTLKPMPVHIVGKGSYIDSRALISTVSNAPTLISKINISSFASKVDFAEIRGVSIKNIGAIGGSLQLGYALDNPNLFWNGASSEIKTLLTTSGYWEVVTPDQNKPTVTQTSIEFDLNDNLFKNFTAKEFKSMSILYRKNTSSSWKNLGGEYLRTDLQKPRLLAQQTLNLEGYTQIALGLRQFGYLTKNNGLWSNGLTWTEGTPPKTNNNPLIHHLVELNSNETVATVEVGTGGGLTARSGSVLTITEQFETTGTGIVSFEDGSSLKLESTENMTIPEGLSSVYDLEINTKDTVTLSSPLEIRGVLRLKGGVVFVLKGKAKLIFNGSSPEIQNATVKNENVQIVVKKSILLPMELSRMDSLIVDMSNSNDRLTIIRDLIIYKDMTLKSGGLNRGLNSILYYNLNISQGFVINPPLAQDDSTYAVGSVKLIGGLFTYAPRSTGRLDVLNLTVQAWVKNNSGTYAAFLSKGNSSAGWELGIESDGKPRFTLSLTNGTKLTVKSESFTLKPNRWFHVSAVVDQVFNQMILYVNGIEVGQTMIPEGETIKNATSEQLKFGSTDFKGSIDEVRIWQKVLTQQQIKNDFVQQLSGEESELISYYKMNESVEDSIYDNSLSQIAMYLNGAEWERSGALVSSSGNRETSKYFYEYKTTTPSDAHTFGNTMTISGDVISDSKFIVSYFNTKARSAVARNPLIQVEGGTDNIVSLGYWVVTNTSAKKSLNNAKIRFSLKNVSFLVGIRAKDLTIVIRKSSGAKWTVLGSQVINDEDIITPVLVDLSGEAEVAIALKTRVSFIFAKPTYGANPTDIVSNIVIITDLDPNPSQNTIEWKIIGTTDKEFKNVAFETDFKPIISNNGLVGSVQLPVKTATTGGIEVGKSYYLRGVLNLNGTIDTVSNTSTISVPIDNKNVKIDGFDLTARDYKDLVQMMPNERGLGAQLMFTGNVQQSSYITVTTYVGDVGDKTNLGANVFLAPFYWTIEGNEVLFNDGRLYFPLKEIYNLLSDSTSLKFFRRVSSLEPWNDVTSGIETINGVRYFSTKFIQGFSDYVIGIDQKDPKLSGLFVTLEESNSKKYASKVRLNISGETGASIVNVNLKLSRTLNFDNPIFNSSVTLSRNPIITKTSVLAEDLEKNKAYYYIVEFGSSVNNMRTDTGIVVTDVPEISRIDTVKKTYYKFQTSSPAKLSGGLYLQADFTERVENEVTLSTQKFLRQPPELANLVLPKDIQRINPLYWTLRPTRDELINEKIIKVVDNNLRIKQDMQPNMSVGILASALSQKIDFTNIVWLKRNSVSNSWDNIGGQQVTDENGITYFVSNEINSDLYGDYALGTKLMKETGALFSIKNFGHIASGDKRLSVQWRSENENASLLGFEVVRVNVDEEKIVSTFTNNKVLTSKKLNPSFYSVVDVVRESISDADIGNLTYKIRYYDNIGNIYENDAVSVKEARELTFVDSLGQNYPNPFNNQTIIEYGISTTRHVLVKVFDLLGREVATLVDAVQERGRYRYVFDAQRLPSGVYFYRIKSGRMVATRKMEKGLKNEEDMIPVEKRKQLDMAIAEIEKQFGKGSIMKLGDDAATQVQAISTGSNALDFALGVGGFPKGRIVEIYGPESSGKTTISMHAVAESQKAGGVAAFIDAEHAFDPSYAKKLGIDIKLLLVSQPESGEQALSIADALVRSAAVDIIVVDSVAALVPQAELEGEMGDTQVGLQARLMSRALRKLTGIISKSNCVLIFINQLRDKIGVMYGSPETTTGGKALKFYASVRLDIRRIGQIKEGTEIIGNRTKVKVVKNKVAPPFKEVEFDIIYGEGISRVGEVIDLAVEFGIIRKSGSWFSYKDEKLGQGREAVKLLLKGNKELFDELQVQVRAQLNHTDKISLAISGEKESPLE</sequence>
<keyword evidence="7" id="KW-1015">Disulfide bond</keyword>
<dbReference type="PROSITE" id="PS50162">
    <property type="entry name" value="RECA_2"/>
    <property type="match status" value="1"/>
</dbReference>
<reference evidence="14" key="2">
    <citation type="journal article" date="2021" name="Genome Biol. Evol.">
        <title>Developing a high-quality reference genome for a parasitic bivalve with doubly uniparental inheritance (Bivalvia: Unionida).</title>
        <authorList>
            <person name="Smith C.H."/>
        </authorList>
    </citation>
    <scope>NUCLEOTIDE SEQUENCE</scope>
    <source>
        <strain evidence="14">CHS0354</strain>
        <tissue evidence="14">Mantle</tissue>
    </source>
</reference>
<keyword evidence="5 10" id="KW-0067">ATP-binding</keyword>
<dbReference type="Pfam" id="PF00154">
    <property type="entry name" value="RecA_N"/>
    <property type="match status" value="1"/>
</dbReference>
<feature type="domain" description="RecA family profile 2" evidence="13">
    <location>
        <begin position="7560"/>
        <end position="7633"/>
    </location>
</feature>
<gene>
    <name evidence="14" type="ORF">CHS0354_000663</name>
</gene>
<dbReference type="SUPFAM" id="SSF52540">
    <property type="entry name" value="P-loop containing nucleoside triphosphate hydrolases"/>
    <property type="match status" value="1"/>
</dbReference>
<evidence type="ECO:0000259" key="12">
    <source>
        <dbReference type="PROSITE" id="PS50162"/>
    </source>
</evidence>
<dbReference type="SMART" id="SM00560">
    <property type="entry name" value="LamGL"/>
    <property type="match status" value="2"/>
</dbReference>
<dbReference type="GO" id="GO:0006281">
    <property type="term" value="P:DNA repair"/>
    <property type="evidence" value="ECO:0007669"/>
    <property type="project" value="InterPro"/>
</dbReference>
<dbReference type="PRINTS" id="PR00142">
    <property type="entry name" value="RECA"/>
</dbReference>
<dbReference type="GO" id="GO:0006310">
    <property type="term" value="P:DNA recombination"/>
    <property type="evidence" value="ECO:0007669"/>
    <property type="project" value="UniProtKB-KW"/>
</dbReference>
<evidence type="ECO:0000256" key="9">
    <source>
        <dbReference type="PROSITE-ProRule" id="PRU00504"/>
    </source>
</evidence>
<evidence type="ECO:0000256" key="5">
    <source>
        <dbReference type="ARBA" id="ARBA00022840"/>
    </source>
</evidence>
<dbReference type="Gene3D" id="2.60.120.200">
    <property type="match status" value="3"/>
</dbReference>
<evidence type="ECO:0000256" key="2">
    <source>
        <dbReference type="ARBA" id="ARBA00022729"/>
    </source>
</evidence>
<dbReference type="NCBIfam" id="TIGR02012">
    <property type="entry name" value="tigrfam_recA"/>
    <property type="match status" value="1"/>
</dbReference>
<dbReference type="GO" id="GO:0003697">
    <property type="term" value="F:single-stranded DNA binding"/>
    <property type="evidence" value="ECO:0007669"/>
    <property type="project" value="InterPro"/>
</dbReference>
<dbReference type="InterPro" id="IPR006558">
    <property type="entry name" value="LamG-like"/>
</dbReference>
<dbReference type="Gene3D" id="2.40.10.500">
    <property type="match status" value="1"/>
</dbReference>
<dbReference type="InterPro" id="IPR049428">
    <property type="entry name" value="RecA-like_N"/>
</dbReference>
<dbReference type="PROSITE" id="PS51125">
    <property type="entry name" value="NHL"/>
    <property type="match status" value="5"/>
</dbReference>
<feature type="transmembrane region" description="Helical" evidence="11">
    <location>
        <begin position="38"/>
        <end position="59"/>
    </location>
</feature>
<dbReference type="SUPFAM" id="SSF101898">
    <property type="entry name" value="NHL repeat"/>
    <property type="match status" value="1"/>
</dbReference>
<dbReference type="InterPro" id="IPR000033">
    <property type="entry name" value="LDLR_classB_rpt"/>
</dbReference>
<evidence type="ECO:0000256" key="6">
    <source>
        <dbReference type="ARBA" id="ARBA00023125"/>
    </source>
</evidence>
<feature type="repeat" description="NHL" evidence="9">
    <location>
        <begin position="2575"/>
        <end position="2611"/>
    </location>
</feature>
<dbReference type="PROSITE" id="PS00321">
    <property type="entry name" value="RECA_1"/>
    <property type="match status" value="1"/>
</dbReference>
<dbReference type="SUPFAM" id="SSF63825">
    <property type="entry name" value="YWTD domain"/>
    <property type="match status" value="4"/>
</dbReference>
<keyword evidence="4 10" id="KW-0547">Nucleotide-binding</keyword>
<dbReference type="HAMAP" id="MF_00268">
    <property type="entry name" value="RecA"/>
    <property type="match status" value="1"/>
</dbReference>
<dbReference type="SUPFAM" id="SSF63829">
    <property type="entry name" value="Calcium-dependent phosphotriesterase"/>
    <property type="match status" value="2"/>
</dbReference>
<dbReference type="SUPFAM" id="SSF51004">
    <property type="entry name" value="C-terminal (heme d1) domain of cytochrome cd1-nitrite reductase"/>
    <property type="match status" value="1"/>
</dbReference>